<dbReference type="InterPro" id="IPR025165">
    <property type="entry name" value="DUF4100"/>
</dbReference>
<dbReference type="SUPFAM" id="SSF50630">
    <property type="entry name" value="Acid proteases"/>
    <property type="match status" value="1"/>
</dbReference>
<keyword evidence="1" id="KW-0064">Aspartyl protease</keyword>
<keyword evidence="1" id="KW-0645">Protease</keyword>
<keyword evidence="5" id="KW-1185">Reference proteome</keyword>
<dbReference type="AlphaFoldDB" id="A0A9W8JPK6"/>
<feature type="compositionally biased region" description="Polar residues" evidence="2">
    <location>
        <begin position="38"/>
        <end position="55"/>
    </location>
</feature>
<evidence type="ECO:0000313" key="5">
    <source>
        <dbReference type="Proteomes" id="UP001148786"/>
    </source>
</evidence>
<proteinExistence type="predicted"/>
<comment type="caution">
    <text evidence="4">The sequence shown here is derived from an EMBL/GenBank/DDBJ whole genome shotgun (WGS) entry which is preliminary data.</text>
</comment>
<dbReference type="OrthoDB" id="5535068at2759"/>
<evidence type="ECO:0000313" key="4">
    <source>
        <dbReference type="EMBL" id="KAJ3487664.1"/>
    </source>
</evidence>
<dbReference type="CDD" id="cd00303">
    <property type="entry name" value="retropepsin_like"/>
    <property type="match status" value="1"/>
</dbReference>
<dbReference type="Pfam" id="PF13650">
    <property type="entry name" value="Asp_protease_2"/>
    <property type="match status" value="1"/>
</dbReference>
<dbReference type="Proteomes" id="UP001148786">
    <property type="component" value="Unassembled WGS sequence"/>
</dbReference>
<gene>
    <name evidence="4" type="ORF">NLJ89_g11690</name>
</gene>
<protein>
    <recommendedName>
        <fullName evidence="3">DUF4100 domain-containing protein</fullName>
    </recommendedName>
</protein>
<evidence type="ECO:0000256" key="1">
    <source>
        <dbReference type="ARBA" id="ARBA00022750"/>
    </source>
</evidence>
<feature type="domain" description="DUF4100" evidence="3">
    <location>
        <begin position="2"/>
        <end position="139"/>
    </location>
</feature>
<keyword evidence="1" id="KW-0378">Hydrolase</keyword>
<reference evidence="4" key="1">
    <citation type="submission" date="2022-07" db="EMBL/GenBank/DDBJ databases">
        <title>Genome Sequence of Agrocybe chaxingu.</title>
        <authorList>
            <person name="Buettner E."/>
        </authorList>
    </citation>
    <scope>NUCLEOTIDE SEQUENCE</scope>
    <source>
        <strain evidence="4">MP-N11</strain>
    </source>
</reference>
<feature type="compositionally biased region" description="Basic and acidic residues" evidence="2">
    <location>
        <begin position="56"/>
        <end position="67"/>
    </location>
</feature>
<name>A0A9W8JPK6_9AGAR</name>
<evidence type="ECO:0000256" key="2">
    <source>
        <dbReference type="SAM" id="MobiDB-lite"/>
    </source>
</evidence>
<dbReference type="PROSITE" id="PS00141">
    <property type="entry name" value="ASP_PROTEASE"/>
    <property type="match status" value="1"/>
</dbReference>
<dbReference type="InterPro" id="IPR021109">
    <property type="entry name" value="Peptidase_aspartic_dom_sf"/>
</dbReference>
<dbReference type="Gene3D" id="2.40.70.10">
    <property type="entry name" value="Acid Proteases"/>
    <property type="match status" value="1"/>
</dbReference>
<dbReference type="EMBL" id="JANKHO010002910">
    <property type="protein sequence ID" value="KAJ3487664.1"/>
    <property type="molecule type" value="Genomic_DNA"/>
</dbReference>
<organism evidence="4 5">
    <name type="scientific">Agrocybe chaxingu</name>
    <dbReference type="NCBI Taxonomy" id="84603"/>
    <lineage>
        <taxon>Eukaryota</taxon>
        <taxon>Fungi</taxon>
        <taxon>Dikarya</taxon>
        <taxon>Basidiomycota</taxon>
        <taxon>Agaricomycotina</taxon>
        <taxon>Agaricomycetes</taxon>
        <taxon>Agaricomycetidae</taxon>
        <taxon>Agaricales</taxon>
        <taxon>Agaricineae</taxon>
        <taxon>Strophariaceae</taxon>
        <taxon>Agrocybe</taxon>
    </lineage>
</organism>
<dbReference type="InterPro" id="IPR001969">
    <property type="entry name" value="Aspartic_peptidase_AS"/>
</dbReference>
<sequence length="370" mass="41951">MEPYKRDQPRKSDKSPNHPSLPKNSTAPVPTEPARVTIDSTPTVIPNPPAINTQDGWKEGRSGNSKDIKMKDAKDEAKKGAPQFHFTSDLQEQVSFETIQNTILDQKVSLSVREILGISPVLQKRFAEATKTRREYSNKSGEYDLLSPEAERLYERMNCKTALETHRTLYIPDVDEFQSFLISHSNAVQVRPTRLLAMTTGIFTAKFCDQSAKFMIDTGSELNLIPERLLSIPGLALDFEGSRWALKGINGAPVALRGCCMDVPVRIGVHNFDHHFFVSREDMRGHDVILGQPWIQWYAAQIDYDREGAMKMKVWEDGDRSHPPTLQLHLTVPDDPRNITTLAHTHTIDYVDTRHHQSATVEEVFDDEDF</sequence>
<accession>A0A9W8JPK6</accession>
<feature type="region of interest" description="Disordered" evidence="2">
    <location>
        <begin position="1"/>
        <end position="67"/>
    </location>
</feature>
<dbReference type="GO" id="GO:0004190">
    <property type="term" value="F:aspartic-type endopeptidase activity"/>
    <property type="evidence" value="ECO:0007669"/>
    <property type="project" value="UniProtKB-KW"/>
</dbReference>
<evidence type="ECO:0000259" key="3">
    <source>
        <dbReference type="Pfam" id="PF13352"/>
    </source>
</evidence>
<feature type="compositionally biased region" description="Basic and acidic residues" evidence="2">
    <location>
        <begin position="1"/>
        <end position="16"/>
    </location>
</feature>
<dbReference type="Pfam" id="PF13352">
    <property type="entry name" value="DUF4100"/>
    <property type="match status" value="1"/>
</dbReference>
<dbReference type="GO" id="GO:0006508">
    <property type="term" value="P:proteolysis"/>
    <property type="evidence" value="ECO:0007669"/>
    <property type="project" value="InterPro"/>
</dbReference>